<dbReference type="SUPFAM" id="SSF48019">
    <property type="entry name" value="post-AAA+ oligomerization domain-like"/>
    <property type="match status" value="1"/>
</dbReference>
<evidence type="ECO:0000313" key="14">
    <source>
        <dbReference type="Proteomes" id="UP001314181"/>
    </source>
</evidence>
<evidence type="ECO:0000256" key="11">
    <source>
        <dbReference type="RuleBase" id="RU364063"/>
    </source>
</evidence>
<evidence type="ECO:0000256" key="5">
    <source>
        <dbReference type="ARBA" id="ARBA00022723"/>
    </source>
</evidence>
<gene>
    <name evidence="11" type="primary">dnaX</name>
    <name evidence="13" type="ORF">CAXC1_30026</name>
</gene>
<dbReference type="EMBL" id="CAWVOK010000029">
    <property type="protein sequence ID" value="CAK8163424.1"/>
    <property type="molecule type" value="Genomic_DNA"/>
</dbReference>
<keyword evidence="9 11" id="KW-0239">DNA-directed DNA polymerase</keyword>
<reference evidence="13 14" key="1">
    <citation type="submission" date="2024-01" db="EMBL/GenBank/DDBJ databases">
        <authorList>
            <person name="Kunselman E."/>
        </authorList>
    </citation>
    <scope>NUCLEOTIDE SEQUENCE [LARGE SCALE GENOMIC DNA]</scope>
    <source>
        <strain evidence="13">2 abalone samples</strain>
    </source>
</reference>
<organism evidence="13 14">
    <name type="scientific">Candidatus Xenohaliotis californiensis</name>
    <dbReference type="NCBI Taxonomy" id="84677"/>
    <lineage>
        <taxon>Bacteria</taxon>
        <taxon>Pseudomonadati</taxon>
        <taxon>Pseudomonadota</taxon>
        <taxon>Alphaproteobacteria</taxon>
        <taxon>Rickettsiales</taxon>
        <taxon>Anaplasmataceae</taxon>
        <taxon>Candidatus Xenohaliotis</taxon>
    </lineage>
</organism>
<evidence type="ECO:0000313" key="13">
    <source>
        <dbReference type="EMBL" id="CAK8163424.1"/>
    </source>
</evidence>
<dbReference type="RefSeq" id="WP_338364619.1">
    <property type="nucleotide sequence ID" value="NZ_CAWVOK010000029.1"/>
</dbReference>
<keyword evidence="4 11" id="KW-0235">DNA replication</keyword>
<comment type="similarity">
    <text evidence="1 11">Belongs to the DnaX/STICHEL family.</text>
</comment>
<dbReference type="GO" id="GO:0003887">
    <property type="term" value="F:DNA-directed DNA polymerase activity"/>
    <property type="evidence" value="ECO:0007669"/>
    <property type="project" value="UniProtKB-EC"/>
</dbReference>
<evidence type="ECO:0000256" key="4">
    <source>
        <dbReference type="ARBA" id="ARBA00022705"/>
    </source>
</evidence>
<evidence type="ECO:0000256" key="3">
    <source>
        <dbReference type="ARBA" id="ARBA00022695"/>
    </source>
</evidence>
<evidence type="ECO:0000256" key="9">
    <source>
        <dbReference type="ARBA" id="ARBA00022932"/>
    </source>
</evidence>
<dbReference type="InterPro" id="IPR050238">
    <property type="entry name" value="DNA_Rep/Repair_Clamp_Loader"/>
</dbReference>
<sequence>MTNVALAIKYRPKNFHDLIDQNVLVQTITNSIKLKKLAKAFLLTGTRGVGKTTTARIIAKCINCSNNNEISISPCNICNSCRLITNSNHPDVIEMDAASNTGVDDIRLIKEMAAYSPSITRAKVYIIDEVHMLSNNAFNALLKIIEEPPVHVYWILATTEMQKIPVTIVSRCQNFTLNRIAHGKIIEKLSGIAEKEGYTIDRDALSVIASGADGSMRDGISLLEMALLYVEGLHISAQDVRTMLNMPNRDDIIELFSLIVDADVKQVLKKFHDTIKNCPDHSVFLVELLKAINQAIHICVLGKDAIQANSKLNEKNTQNMLVIAQKLSLPQLDRMWQILFKGMKDLELQQNQHMLTEILIIRLTYINKISIPLFEDTENTVEVINNEQKNHQLTPETLINMLKYHNETDLFNTFMKHALIEIIGNEIIIRWQIKNTSSIVNQLKIFLQKMNLDYSVKEISEKIKASKEESILLEFRENFLINNEKQIKTSEII</sequence>
<dbReference type="InterPro" id="IPR045085">
    <property type="entry name" value="HLD_clamp_pol_III_gamma_tau"/>
</dbReference>
<protein>
    <recommendedName>
        <fullName evidence="11">DNA polymerase III subunit gamma/tau</fullName>
        <ecNumber evidence="11">2.7.7.7</ecNumber>
    </recommendedName>
</protein>
<dbReference type="CDD" id="cd00009">
    <property type="entry name" value="AAA"/>
    <property type="match status" value="1"/>
</dbReference>
<dbReference type="Gene3D" id="1.10.8.60">
    <property type="match status" value="1"/>
</dbReference>
<dbReference type="InterPro" id="IPR008921">
    <property type="entry name" value="DNA_pol3_clamp-load_cplx_C"/>
</dbReference>
<keyword evidence="8 11" id="KW-0067">ATP-binding</keyword>
<dbReference type="PANTHER" id="PTHR11669:SF0">
    <property type="entry name" value="PROTEIN STICHEL-LIKE 2"/>
    <property type="match status" value="1"/>
</dbReference>
<dbReference type="Gene3D" id="1.20.272.10">
    <property type="match status" value="1"/>
</dbReference>
<evidence type="ECO:0000259" key="12">
    <source>
        <dbReference type="SMART" id="SM00382"/>
    </source>
</evidence>
<dbReference type="InterPro" id="IPR022754">
    <property type="entry name" value="DNA_pol_III_gamma-3"/>
</dbReference>
<comment type="caution">
    <text evidence="13">The sequence shown here is derived from an EMBL/GenBank/DDBJ whole genome shotgun (WGS) entry which is preliminary data.</text>
</comment>
<dbReference type="EC" id="2.7.7.7" evidence="11"/>
<dbReference type="Pfam" id="PF22608">
    <property type="entry name" value="DNAX_ATPase_lid"/>
    <property type="match status" value="1"/>
</dbReference>
<dbReference type="InterPro" id="IPR027417">
    <property type="entry name" value="P-loop_NTPase"/>
</dbReference>
<keyword evidence="14" id="KW-1185">Reference proteome</keyword>
<dbReference type="CDD" id="cd18137">
    <property type="entry name" value="HLD_clamp_pol_III_gamma_tau"/>
    <property type="match status" value="1"/>
</dbReference>
<keyword evidence="5" id="KW-0479">Metal-binding</keyword>
<evidence type="ECO:0000256" key="2">
    <source>
        <dbReference type="ARBA" id="ARBA00022679"/>
    </source>
</evidence>
<evidence type="ECO:0000256" key="7">
    <source>
        <dbReference type="ARBA" id="ARBA00022833"/>
    </source>
</evidence>
<dbReference type="Pfam" id="PF13177">
    <property type="entry name" value="DNA_pol3_delta2"/>
    <property type="match status" value="1"/>
</dbReference>
<keyword evidence="6 11" id="KW-0547">Nucleotide-binding</keyword>
<comment type="catalytic activity">
    <reaction evidence="10 11">
        <text>DNA(n) + a 2'-deoxyribonucleoside 5'-triphosphate = DNA(n+1) + diphosphate</text>
        <dbReference type="Rhea" id="RHEA:22508"/>
        <dbReference type="Rhea" id="RHEA-COMP:17339"/>
        <dbReference type="Rhea" id="RHEA-COMP:17340"/>
        <dbReference type="ChEBI" id="CHEBI:33019"/>
        <dbReference type="ChEBI" id="CHEBI:61560"/>
        <dbReference type="ChEBI" id="CHEBI:173112"/>
        <dbReference type="EC" id="2.7.7.7"/>
    </reaction>
</comment>
<keyword evidence="2 11" id="KW-0808">Transferase</keyword>
<evidence type="ECO:0000256" key="10">
    <source>
        <dbReference type="ARBA" id="ARBA00049244"/>
    </source>
</evidence>
<dbReference type="InterPro" id="IPR003593">
    <property type="entry name" value="AAA+_ATPase"/>
</dbReference>
<keyword evidence="3 11" id="KW-0548">Nucleotidyltransferase</keyword>
<comment type="subunit">
    <text evidence="11">DNA polymerase III contains a core (composed of alpha, epsilon and theta chains) that associates with a tau subunit. This core dimerizes to form the POLIII' complex. PolIII' associates with the gamma complex (composed of gamma, delta, delta', psi and chi chains) and with the beta chain to form the complete DNA polymerase III complex.</text>
</comment>
<dbReference type="Pfam" id="PF12169">
    <property type="entry name" value="DNA_pol3_gamma3"/>
    <property type="match status" value="1"/>
</dbReference>
<dbReference type="SMART" id="SM00382">
    <property type="entry name" value="AAA"/>
    <property type="match status" value="1"/>
</dbReference>
<feature type="domain" description="AAA+ ATPase" evidence="12">
    <location>
        <begin position="37"/>
        <end position="187"/>
    </location>
</feature>
<keyword evidence="7" id="KW-0862">Zinc</keyword>
<name>A0ABM9N916_9RICK</name>
<evidence type="ECO:0000256" key="8">
    <source>
        <dbReference type="ARBA" id="ARBA00022840"/>
    </source>
</evidence>
<proteinExistence type="inferred from homology"/>
<dbReference type="NCBIfam" id="TIGR02397">
    <property type="entry name" value="dnaX_nterm"/>
    <property type="match status" value="1"/>
</dbReference>
<dbReference type="InterPro" id="IPR012763">
    <property type="entry name" value="DNA_pol_III_sug/sutau_N"/>
</dbReference>
<dbReference type="Gene3D" id="3.40.50.300">
    <property type="entry name" value="P-loop containing nucleotide triphosphate hydrolases"/>
    <property type="match status" value="1"/>
</dbReference>
<dbReference type="Proteomes" id="UP001314181">
    <property type="component" value="Unassembled WGS sequence"/>
</dbReference>
<dbReference type="SUPFAM" id="SSF52540">
    <property type="entry name" value="P-loop containing nucleoside triphosphate hydrolases"/>
    <property type="match status" value="1"/>
</dbReference>
<evidence type="ECO:0000256" key="1">
    <source>
        <dbReference type="ARBA" id="ARBA00006360"/>
    </source>
</evidence>
<accession>A0ABM9N916</accession>
<evidence type="ECO:0000256" key="6">
    <source>
        <dbReference type="ARBA" id="ARBA00022741"/>
    </source>
</evidence>
<dbReference type="PANTHER" id="PTHR11669">
    <property type="entry name" value="REPLICATION FACTOR C / DNA POLYMERASE III GAMMA-TAU SUBUNIT"/>
    <property type="match status" value="1"/>
</dbReference>
<comment type="function">
    <text evidence="11">DNA polymerase III is a complex, multichain enzyme responsible for most of the replicative synthesis in bacteria. This DNA polymerase also exhibits 3' to 5' exonuclease activity.</text>
</comment>